<evidence type="ECO:0000313" key="1">
    <source>
        <dbReference type="EMBL" id="SHM84841.1"/>
    </source>
</evidence>
<keyword evidence="2" id="KW-1185">Reference proteome</keyword>
<reference evidence="1 2" key="1">
    <citation type="submission" date="2016-11" db="EMBL/GenBank/DDBJ databases">
        <authorList>
            <person name="Jaros S."/>
            <person name="Januszkiewicz K."/>
            <person name="Wedrychowicz H."/>
        </authorList>
    </citation>
    <scope>NUCLEOTIDE SEQUENCE [LARGE SCALE GENOMIC DNA]</scope>
    <source>
        <strain evidence="1 2">CGMCC 1.6102</strain>
    </source>
</reference>
<dbReference type="EMBL" id="FRCY01000004">
    <property type="protein sequence ID" value="SHM84841.1"/>
    <property type="molecule type" value="Genomic_DNA"/>
</dbReference>
<gene>
    <name evidence="1" type="ORF">SAMN04488057_10464</name>
</gene>
<protein>
    <submittedName>
        <fullName evidence="1">Uncharacterized protein</fullName>
    </submittedName>
</protein>
<sequence length="192" mass="22631">MFLADFAKIRLILLALVRTFPGSFLVRERKHMQIPSLSTLKKELQQKESNELIELILHLSKLSKDNKTYLFFKLFDTEDSRLFIDTLKEELEAAFYKANTSNYYLAKKSAQGIRKILNKNLKFTRDPIAKIELISFFCQQMQGFGYLEFRHPVIENLYSLQVGKVEKLVEKLHEDLQYDYRDTLETLRNPIG</sequence>
<organism evidence="1 2">
    <name type="scientific">Cyclobacterium lianum</name>
    <dbReference type="NCBI Taxonomy" id="388280"/>
    <lineage>
        <taxon>Bacteria</taxon>
        <taxon>Pseudomonadati</taxon>
        <taxon>Bacteroidota</taxon>
        <taxon>Cytophagia</taxon>
        <taxon>Cytophagales</taxon>
        <taxon>Cyclobacteriaceae</taxon>
        <taxon>Cyclobacterium</taxon>
    </lineage>
</organism>
<dbReference type="Proteomes" id="UP000184513">
    <property type="component" value="Unassembled WGS sequence"/>
</dbReference>
<evidence type="ECO:0000313" key="2">
    <source>
        <dbReference type="Proteomes" id="UP000184513"/>
    </source>
</evidence>
<name>A0A1M7M3Q9_9BACT</name>
<accession>A0A1M7M3Q9</accession>
<proteinExistence type="predicted"/>
<dbReference type="STRING" id="388280.SAMN04488057_10464"/>
<dbReference type="AlphaFoldDB" id="A0A1M7M3Q9"/>